<reference evidence="2" key="1">
    <citation type="submission" date="2016-11" db="EMBL/GenBank/DDBJ databases">
        <authorList>
            <person name="Varghese N."/>
            <person name="Submissions S."/>
        </authorList>
    </citation>
    <scope>NUCLEOTIDE SEQUENCE [LARGE SCALE GENOMIC DNA]</scope>
    <source>
        <strain evidence="2">DSM 26898</strain>
    </source>
</reference>
<accession>A0A1M4W7V6</accession>
<sequence length="35" mass="3880">MLFLFKASLYPIRTNPQTAIPNTQNQIGVGSMTIL</sequence>
<gene>
    <name evidence="1" type="ORF">SAMN05444408_10441</name>
</gene>
<evidence type="ECO:0000313" key="1">
    <source>
        <dbReference type="EMBL" id="SHE77235.1"/>
    </source>
</evidence>
<dbReference type="Proteomes" id="UP000184236">
    <property type="component" value="Unassembled WGS sequence"/>
</dbReference>
<organism evidence="1 2">
    <name type="scientific">Chryseobacterium takakiae</name>
    <dbReference type="NCBI Taxonomy" id="1302685"/>
    <lineage>
        <taxon>Bacteria</taxon>
        <taxon>Pseudomonadati</taxon>
        <taxon>Bacteroidota</taxon>
        <taxon>Flavobacteriia</taxon>
        <taxon>Flavobacteriales</taxon>
        <taxon>Weeksellaceae</taxon>
        <taxon>Chryseobacterium group</taxon>
        <taxon>Chryseobacterium</taxon>
    </lineage>
</organism>
<name>A0A1M4W7V6_9FLAO</name>
<protein>
    <submittedName>
        <fullName evidence="1">Uncharacterized protein</fullName>
    </submittedName>
</protein>
<dbReference type="STRING" id="1302685.SAMN05444408_10441"/>
<evidence type="ECO:0000313" key="2">
    <source>
        <dbReference type="Proteomes" id="UP000184236"/>
    </source>
</evidence>
<dbReference type="EMBL" id="FQVO01000004">
    <property type="protein sequence ID" value="SHE77235.1"/>
    <property type="molecule type" value="Genomic_DNA"/>
</dbReference>
<proteinExistence type="predicted"/>
<dbReference type="AlphaFoldDB" id="A0A1M4W7V6"/>
<keyword evidence="2" id="KW-1185">Reference proteome</keyword>